<reference evidence="4 5" key="1">
    <citation type="submission" date="2017-04" db="EMBL/GenBank/DDBJ databases">
        <title>Complete genome sequence of Flavobacterium kingsejong AJ004.</title>
        <authorList>
            <person name="Lee P.C."/>
        </authorList>
    </citation>
    <scope>NUCLEOTIDE SEQUENCE [LARGE SCALE GENOMIC DNA]</scope>
    <source>
        <strain evidence="4 5">AJ004</strain>
    </source>
</reference>
<evidence type="ECO:0000256" key="2">
    <source>
        <dbReference type="SAM" id="Phobius"/>
    </source>
</evidence>
<dbReference type="KEGG" id="fki:FK004_04715"/>
<evidence type="ECO:0000256" key="1">
    <source>
        <dbReference type="SAM" id="MobiDB-lite"/>
    </source>
</evidence>
<gene>
    <name evidence="4" type="ORF">FK004_04715</name>
</gene>
<sequence>MNYYRPFCVLLVSAVLLSCKQENSRNAEENAATSEIAPATESQMASSSAAVESKNPDRKFIRTADLKFKVKNVAQSTYSIENTVSRFNGFVTSTELRSIVNNTTTTKVSSDSLIETTRFNVENAMIIRVPNTALDTTLKTIARQIDYLDYRIIKADDVSLQLLSNQLSQKRNAANQQRVTQAIQNRGKKLGETLDAEDRLHESQTESDDAQLSSRALNDQVSYSTVSLYLYQKEAVRHEKIANPENEKFRTGLGIRFADGLRNGWYMLESLLVFLSNLWTLFVIAIVGWLLYRKFKKPSV</sequence>
<dbReference type="EMBL" id="CP020919">
    <property type="protein sequence ID" value="AWG24577.1"/>
    <property type="molecule type" value="Genomic_DNA"/>
</dbReference>
<feature type="domain" description="DUF4349" evidence="3">
    <location>
        <begin position="58"/>
        <end position="293"/>
    </location>
</feature>
<evidence type="ECO:0000313" key="5">
    <source>
        <dbReference type="Proteomes" id="UP000244677"/>
    </source>
</evidence>
<dbReference type="InterPro" id="IPR025645">
    <property type="entry name" value="DUF4349"/>
</dbReference>
<organism evidence="4 5">
    <name type="scientific">Flavobacterium kingsejongi</name>
    <dbReference type="NCBI Taxonomy" id="1678728"/>
    <lineage>
        <taxon>Bacteria</taxon>
        <taxon>Pseudomonadati</taxon>
        <taxon>Bacteroidota</taxon>
        <taxon>Flavobacteriia</taxon>
        <taxon>Flavobacteriales</taxon>
        <taxon>Flavobacteriaceae</taxon>
        <taxon>Flavobacterium</taxon>
    </lineage>
</organism>
<dbReference type="OrthoDB" id="8704559at2"/>
<dbReference type="RefSeq" id="WP_108736213.1">
    <property type="nucleotide sequence ID" value="NZ_CP020919.1"/>
</dbReference>
<keyword evidence="2" id="KW-0472">Membrane</keyword>
<feature type="compositionally biased region" description="Polar residues" evidence="1">
    <location>
        <begin position="40"/>
        <end position="50"/>
    </location>
</feature>
<keyword evidence="2" id="KW-1133">Transmembrane helix</keyword>
<name>A0A2S1LLE7_9FLAO</name>
<dbReference type="Proteomes" id="UP000244677">
    <property type="component" value="Chromosome"/>
</dbReference>
<keyword evidence="5" id="KW-1185">Reference proteome</keyword>
<feature type="transmembrane region" description="Helical" evidence="2">
    <location>
        <begin position="271"/>
        <end position="292"/>
    </location>
</feature>
<evidence type="ECO:0000313" key="4">
    <source>
        <dbReference type="EMBL" id="AWG24577.1"/>
    </source>
</evidence>
<keyword evidence="2" id="KW-0812">Transmembrane</keyword>
<accession>A0A2S1LLE7</accession>
<feature type="region of interest" description="Disordered" evidence="1">
    <location>
        <begin position="29"/>
        <end position="53"/>
    </location>
</feature>
<protein>
    <recommendedName>
        <fullName evidence="3">DUF4349 domain-containing protein</fullName>
    </recommendedName>
</protein>
<dbReference type="PROSITE" id="PS51257">
    <property type="entry name" value="PROKAR_LIPOPROTEIN"/>
    <property type="match status" value="1"/>
</dbReference>
<proteinExistence type="predicted"/>
<evidence type="ECO:0000259" key="3">
    <source>
        <dbReference type="Pfam" id="PF14257"/>
    </source>
</evidence>
<dbReference type="AlphaFoldDB" id="A0A2S1LLE7"/>
<dbReference type="Pfam" id="PF14257">
    <property type="entry name" value="DUF4349"/>
    <property type="match status" value="1"/>
</dbReference>